<proteinExistence type="predicted"/>
<dbReference type="CDD" id="cd03809">
    <property type="entry name" value="GT4_MtfB-like"/>
    <property type="match status" value="1"/>
</dbReference>
<comment type="caution">
    <text evidence="4">The sequence shown here is derived from an EMBL/GenBank/DDBJ whole genome shotgun (WGS) entry which is preliminary data.</text>
</comment>
<dbReference type="PANTHER" id="PTHR46401:SF2">
    <property type="entry name" value="GLYCOSYLTRANSFERASE WBBK-RELATED"/>
    <property type="match status" value="1"/>
</dbReference>
<evidence type="ECO:0000259" key="3">
    <source>
        <dbReference type="Pfam" id="PF13439"/>
    </source>
</evidence>
<dbReference type="Pfam" id="PF13439">
    <property type="entry name" value="Glyco_transf_4"/>
    <property type="match status" value="1"/>
</dbReference>
<protein>
    <submittedName>
        <fullName evidence="4">Glycosyltransferase family 1 protein</fullName>
    </submittedName>
</protein>
<evidence type="ECO:0000256" key="1">
    <source>
        <dbReference type="ARBA" id="ARBA00022679"/>
    </source>
</evidence>
<dbReference type="EMBL" id="BAABJI010000001">
    <property type="protein sequence ID" value="GAA4902888.1"/>
    <property type="molecule type" value="Genomic_DNA"/>
</dbReference>
<dbReference type="Pfam" id="PF00534">
    <property type="entry name" value="Glycos_transf_1"/>
    <property type="match status" value="1"/>
</dbReference>
<feature type="domain" description="Glycosyl transferase family 1" evidence="2">
    <location>
        <begin position="180"/>
        <end position="313"/>
    </location>
</feature>
<reference evidence="5" key="1">
    <citation type="journal article" date="2019" name="Int. J. Syst. Evol. Microbiol.">
        <title>The Global Catalogue of Microorganisms (GCM) 10K type strain sequencing project: providing services to taxonomists for standard genome sequencing and annotation.</title>
        <authorList>
            <consortium name="The Broad Institute Genomics Platform"/>
            <consortium name="The Broad Institute Genome Sequencing Center for Infectious Disease"/>
            <person name="Wu L."/>
            <person name="Ma J."/>
        </authorList>
    </citation>
    <scope>NUCLEOTIDE SEQUENCE [LARGE SCALE GENOMIC DNA]</scope>
    <source>
        <strain evidence="5">JCM 18283</strain>
    </source>
</reference>
<dbReference type="Gene3D" id="3.40.50.2000">
    <property type="entry name" value="Glycogen Phosphorylase B"/>
    <property type="match status" value="2"/>
</dbReference>
<evidence type="ECO:0000259" key="2">
    <source>
        <dbReference type="Pfam" id="PF00534"/>
    </source>
</evidence>
<dbReference type="PANTHER" id="PTHR46401">
    <property type="entry name" value="GLYCOSYLTRANSFERASE WBBK-RELATED"/>
    <property type="match status" value="1"/>
</dbReference>
<feature type="domain" description="Glycosyltransferase subfamily 4-like N-terminal" evidence="3">
    <location>
        <begin position="74"/>
        <end position="166"/>
    </location>
</feature>
<organism evidence="4 5">
    <name type="scientific">Mucilaginibacter defluvii</name>
    <dbReference type="NCBI Taxonomy" id="1196019"/>
    <lineage>
        <taxon>Bacteria</taxon>
        <taxon>Pseudomonadati</taxon>
        <taxon>Bacteroidota</taxon>
        <taxon>Sphingobacteriia</taxon>
        <taxon>Sphingobacteriales</taxon>
        <taxon>Sphingobacteriaceae</taxon>
        <taxon>Mucilaginibacter</taxon>
    </lineage>
</organism>
<dbReference type="RefSeq" id="WP_345328937.1">
    <property type="nucleotide sequence ID" value="NZ_BAABJI010000001.1"/>
</dbReference>
<keyword evidence="5" id="KW-1185">Reference proteome</keyword>
<keyword evidence="1" id="KW-0808">Transferase</keyword>
<evidence type="ECO:0000313" key="4">
    <source>
        <dbReference type="EMBL" id="GAA4902888.1"/>
    </source>
</evidence>
<dbReference type="SUPFAM" id="SSF53756">
    <property type="entry name" value="UDP-Glycosyltransferase/glycogen phosphorylase"/>
    <property type="match status" value="1"/>
</dbReference>
<evidence type="ECO:0000313" key="5">
    <source>
        <dbReference type="Proteomes" id="UP001501436"/>
    </source>
</evidence>
<accession>A0ABP9FIR0</accession>
<dbReference type="Proteomes" id="UP001501436">
    <property type="component" value="Unassembled WGS sequence"/>
</dbReference>
<dbReference type="InterPro" id="IPR001296">
    <property type="entry name" value="Glyco_trans_1"/>
</dbReference>
<gene>
    <name evidence="4" type="ORF">GCM10023313_01680</name>
</gene>
<dbReference type="InterPro" id="IPR028098">
    <property type="entry name" value="Glyco_trans_4-like_N"/>
</dbReference>
<name>A0ABP9FIR0_9SPHI</name>
<sequence length="355" mass="41054">MSTSKILVTLDSMRYPNTGLYYFGKSLGEALLRQNNNQFKLTYFVDRNTTVFNNTDADVNTMYLRKYHKAIFFNYRNIDLFHFTDQFSRVKPKRVTRKKILTIHDINQVHEKDMSPEKLKLYISKLGERIDSCDRIVTISQFAANDVLRFYPHVKDKLSVIYNGADKLQVKPGHQPAYQPQKPFLFTIGIVSAKKNAHVLPALLQNNEMELVIAGIETPYKDTVMEQAKKFGCADRVKIIGTINDDDRSWYYQHCEAFVFPSIAEGFGLPVIEAMHFGKPVFVSTSTSLPEVAGDAAYYFNTFDAEDMLRTFESGMQHFTQYNMAQKAMQHAARYNWDDTAQQYLQLYHNCLNNK</sequence>